<dbReference type="Proteomes" id="UP001501588">
    <property type="component" value="Unassembled WGS sequence"/>
</dbReference>
<dbReference type="SMART" id="SM00091">
    <property type="entry name" value="PAS"/>
    <property type="match status" value="2"/>
</dbReference>
<dbReference type="SMART" id="SM00388">
    <property type="entry name" value="HisKA"/>
    <property type="match status" value="1"/>
</dbReference>
<dbReference type="Gene3D" id="1.10.287.130">
    <property type="match status" value="1"/>
</dbReference>
<dbReference type="Pfam" id="PF08448">
    <property type="entry name" value="PAS_4"/>
    <property type="match status" value="2"/>
</dbReference>
<keyword evidence="6" id="KW-0418">Kinase</keyword>
<feature type="domain" description="Histidine kinase" evidence="10">
    <location>
        <begin position="628"/>
        <end position="845"/>
    </location>
</feature>
<evidence type="ECO:0000256" key="2">
    <source>
        <dbReference type="ARBA" id="ARBA00012438"/>
    </source>
</evidence>
<dbReference type="PRINTS" id="PR00344">
    <property type="entry name" value="BCTRLSENSOR"/>
</dbReference>
<dbReference type="Gene3D" id="6.10.250.2580">
    <property type="match status" value="1"/>
</dbReference>
<evidence type="ECO:0000259" key="11">
    <source>
        <dbReference type="PROSITE" id="PS50112"/>
    </source>
</evidence>
<feature type="transmembrane region" description="Helical" evidence="9">
    <location>
        <begin position="13"/>
        <end position="37"/>
    </location>
</feature>
<organism evidence="13 14">
    <name type="scientific">Craurococcus roseus</name>
    <dbReference type="NCBI Taxonomy" id="77585"/>
    <lineage>
        <taxon>Bacteria</taxon>
        <taxon>Pseudomonadati</taxon>
        <taxon>Pseudomonadota</taxon>
        <taxon>Alphaproteobacteria</taxon>
        <taxon>Acetobacterales</taxon>
        <taxon>Acetobacteraceae</taxon>
        <taxon>Craurococcus</taxon>
    </lineage>
</organism>
<accession>A0ABN1EII4</accession>
<dbReference type="NCBIfam" id="TIGR00229">
    <property type="entry name" value="sensory_box"/>
    <property type="match status" value="2"/>
</dbReference>
<dbReference type="SMART" id="SM00086">
    <property type="entry name" value="PAC"/>
    <property type="match status" value="2"/>
</dbReference>
<comment type="caution">
    <text evidence="13">The sequence shown here is derived from an EMBL/GenBank/DDBJ whole genome shotgun (WGS) entry which is preliminary data.</text>
</comment>
<dbReference type="CDD" id="cd18774">
    <property type="entry name" value="PDC2_HK_sensor"/>
    <property type="match status" value="1"/>
</dbReference>
<dbReference type="PANTHER" id="PTHR43065">
    <property type="entry name" value="SENSOR HISTIDINE KINASE"/>
    <property type="match status" value="1"/>
</dbReference>
<keyword evidence="4" id="KW-0808">Transferase</keyword>
<feature type="domain" description="PAC" evidence="12">
    <location>
        <begin position="423"/>
        <end position="475"/>
    </location>
</feature>
<dbReference type="PROSITE" id="PS50112">
    <property type="entry name" value="PAS"/>
    <property type="match status" value="2"/>
</dbReference>
<proteinExistence type="predicted"/>
<keyword evidence="9" id="KW-0472">Membrane</keyword>
<keyword evidence="9" id="KW-0812">Transmembrane</keyword>
<sequence length="857" mass="91420">MTEPTPTPRGRPLAWHLGVLCAALLVPMLALEAFLLVQMANAERDRHRAEARDTARRVAVSLDRGLTTLQAVLEVLATSDHLRRGDFEALRRRAREVPRSAGTEIAVRDRQGRTLVSTDGPLLGGDPEADRAALETGRPQITDLLPREEGRPWRFAIVAPAVGPGGERDYVIELSVPVKALDDVLGRGEIPAGMTASVVDRRGTILARSAEPERFVGAPLSPGAPARTETRPEGWRRTADANGTVVVLAWSRSEVAGWTTAVFLPERDFEAPLRRLLWSAAALGAVLAALAAALAFVFARRIARPIAALAGVAAGNGAGAAAAGKLATPVREVNEVGRALGMAWLDARAREREREDLLATLDRAQVLVCDAEGRITVWTKGAEHLYGWSREEAIGRVADELLATRPPCPLSSVQADLLARGEWHGELRRRHRDGTALVVSSHWALRRNPDGAPLAVVEVCTDITALREAENALRRSRDLLASVLDGSADPIFAKDAEGRFVLLNRPAAELLGVPVEAALGRRASELLPPAAAAALEKADREVMASGETRALEDEVATPGSERRVLLTTKAAWRDAEGQTVGVIGVSRDITARRRAEALVEARRREMERLQAELLHVSRLSEMGAMATALAHELNQPLTAVANFADAGRRLLAGDAASDPERLEAARDAMAEAAEQAVRAGQIVRRLRGFFSQGDADKRPTDINALVGEAAALALVGTREQGVEARLDLDPGAPPALADRVQIQQVVVNLVRNAVEALRDAPRRELVVATAAAAGAVRVSVADTGPGLPEDVVERLFEPFVSTKRHGMGVGLSLCRSIVEDHGGRLWAEANPGGGAVFRFVVPAMPAPASPGEVADAG</sequence>
<dbReference type="PANTHER" id="PTHR43065:SF10">
    <property type="entry name" value="PEROXIDE STRESS-ACTIVATED HISTIDINE KINASE MAK3"/>
    <property type="match status" value="1"/>
</dbReference>
<dbReference type="InterPro" id="IPR000014">
    <property type="entry name" value="PAS"/>
</dbReference>
<evidence type="ECO:0000256" key="3">
    <source>
        <dbReference type="ARBA" id="ARBA00022553"/>
    </source>
</evidence>
<dbReference type="InterPro" id="IPR001610">
    <property type="entry name" value="PAC"/>
</dbReference>
<dbReference type="Gene3D" id="3.30.565.10">
    <property type="entry name" value="Histidine kinase-like ATPase, C-terminal domain"/>
    <property type="match status" value="1"/>
</dbReference>
<evidence type="ECO:0000256" key="9">
    <source>
        <dbReference type="SAM" id="Phobius"/>
    </source>
</evidence>
<dbReference type="InterPro" id="IPR036890">
    <property type="entry name" value="HATPase_C_sf"/>
</dbReference>
<dbReference type="InterPro" id="IPR035965">
    <property type="entry name" value="PAS-like_dom_sf"/>
</dbReference>
<evidence type="ECO:0000313" key="14">
    <source>
        <dbReference type="Proteomes" id="UP001501588"/>
    </source>
</evidence>
<dbReference type="SUPFAM" id="SSF55874">
    <property type="entry name" value="ATPase domain of HSP90 chaperone/DNA topoisomerase II/histidine kinase"/>
    <property type="match status" value="1"/>
</dbReference>
<evidence type="ECO:0000313" key="13">
    <source>
        <dbReference type="EMBL" id="GAA0566375.1"/>
    </source>
</evidence>
<dbReference type="PROSITE" id="PS50109">
    <property type="entry name" value="HIS_KIN"/>
    <property type="match status" value="1"/>
</dbReference>
<keyword evidence="7" id="KW-0067">ATP-binding</keyword>
<dbReference type="InterPro" id="IPR004358">
    <property type="entry name" value="Sig_transdc_His_kin-like_C"/>
</dbReference>
<dbReference type="Pfam" id="PF02518">
    <property type="entry name" value="HATPase_c"/>
    <property type="match status" value="1"/>
</dbReference>
<dbReference type="Gene3D" id="3.30.450.20">
    <property type="entry name" value="PAS domain"/>
    <property type="match status" value="2"/>
</dbReference>
<evidence type="ECO:0000256" key="5">
    <source>
        <dbReference type="ARBA" id="ARBA00022741"/>
    </source>
</evidence>
<evidence type="ECO:0000256" key="8">
    <source>
        <dbReference type="ARBA" id="ARBA00023012"/>
    </source>
</evidence>
<dbReference type="InterPro" id="IPR003594">
    <property type="entry name" value="HATPase_dom"/>
</dbReference>
<evidence type="ECO:0000256" key="6">
    <source>
        <dbReference type="ARBA" id="ARBA00022777"/>
    </source>
</evidence>
<evidence type="ECO:0000256" key="7">
    <source>
        <dbReference type="ARBA" id="ARBA00022840"/>
    </source>
</evidence>
<feature type="domain" description="PAS" evidence="11">
    <location>
        <begin position="353"/>
        <end position="396"/>
    </location>
</feature>
<name>A0ABN1EII4_9PROT</name>
<gene>
    <name evidence="13" type="ORF">GCM10009416_00410</name>
</gene>
<evidence type="ECO:0000256" key="4">
    <source>
        <dbReference type="ARBA" id="ARBA00022679"/>
    </source>
</evidence>
<feature type="domain" description="PAC" evidence="12">
    <location>
        <begin position="544"/>
        <end position="601"/>
    </location>
</feature>
<keyword evidence="14" id="KW-1185">Reference proteome</keyword>
<evidence type="ECO:0000256" key="1">
    <source>
        <dbReference type="ARBA" id="ARBA00000085"/>
    </source>
</evidence>
<keyword evidence="5" id="KW-0547">Nucleotide-binding</keyword>
<dbReference type="PROSITE" id="PS50113">
    <property type="entry name" value="PAC"/>
    <property type="match status" value="2"/>
</dbReference>
<keyword evidence="3" id="KW-0597">Phosphoprotein</keyword>
<dbReference type="InterPro" id="IPR000700">
    <property type="entry name" value="PAS-assoc_C"/>
</dbReference>
<dbReference type="RefSeq" id="WP_343893108.1">
    <property type="nucleotide sequence ID" value="NZ_BAAAFZ010000001.1"/>
</dbReference>
<feature type="domain" description="PAS" evidence="11">
    <location>
        <begin position="476"/>
        <end position="546"/>
    </location>
</feature>
<dbReference type="CDD" id="cd00130">
    <property type="entry name" value="PAS"/>
    <property type="match status" value="2"/>
</dbReference>
<keyword evidence="8" id="KW-0902">Two-component regulatory system</keyword>
<keyword evidence="9" id="KW-1133">Transmembrane helix</keyword>
<dbReference type="CDD" id="cd18773">
    <property type="entry name" value="PDC1_HK_sensor"/>
    <property type="match status" value="1"/>
</dbReference>
<dbReference type="EC" id="2.7.13.3" evidence="2"/>
<dbReference type="SMART" id="SM00387">
    <property type="entry name" value="HATPase_c"/>
    <property type="match status" value="1"/>
</dbReference>
<reference evidence="13 14" key="1">
    <citation type="journal article" date="2019" name="Int. J. Syst. Evol. Microbiol.">
        <title>The Global Catalogue of Microorganisms (GCM) 10K type strain sequencing project: providing services to taxonomists for standard genome sequencing and annotation.</title>
        <authorList>
            <consortium name="The Broad Institute Genomics Platform"/>
            <consortium name="The Broad Institute Genome Sequencing Center for Infectious Disease"/>
            <person name="Wu L."/>
            <person name="Ma J."/>
        </authorList>
    </citation>
    <scope>NUCLEOTIDE SEQUENCE [LARGE SCALE GENOMIC DNA]</scope>
    <source>
        <strain evidence="13 14">JCM 9933</strain>
    </source>
</reference>
<evidence type="ECO:0000259" key="12">
    <source>
        <dbReference type="PROSITE" id="PS50113"/>
    </source>
</evidence>
<dbReference type="InterPro" id="IPR003661">
    <property type="entry name" value="HisK_dim/P_dom"/>
</dbReference>
<protein>
    <recommendedName>
        <fullName evidence="2">histidine kinase</fullName>
        <ecNumber evidence="2">2.7.13.3</ecNumber>
    </recommendedName>
</protein>
<comment type="catalytic activity">
    <reaction evidence="1">
        <text>ATP + protein L-histidine = ADP + protein N-phospho-L-histidine.</text>
        <dbReference type="EC" id="2.7.13.3"/>
    </reaction>
</comment>
<evidence type="ECO:0000259" key="10">
    <source>
        <dbReference type="PROSITE" id="PS50109"/>
    </source>
</evidence>
<dbReference type="EMBL" id="BAAAFZ010000001">
    <property type="protein sequence ID" value="GAA0566375.1"/>
    <property type="molecule type" value="Genomic_DNA"/>
</dbReference>
<dbReference type="InterPro" id="IPR005467">
    <property type="entry name" value="His_kinase_dom"/>
</dbReference>
<dbReference type="InterPro" id="IPR036097">
    <property type="entry name" value="HisK_dim/P_sf"/>
</dbReference>
<dbReference type="InterPro" id="IPR013656">
    <property type="entry name" value="PAS_4"/>
</dbReference>
<feature type="transmembrane region" description="Helical" evidence="9">
    <location>
        <begin position="276"/>
        <end position="299"/>
    </location>
</feature>
<dbReference type="SUPFAM" id="SSF55785">
    <property type="entry name" value="PYP-like sensor domain (PAS domain)"/>
    <property type="match status" value="2"/>
</dbReference>
<dbReference type="SUPFAM" id="SSF47384">
    <property type="entry name" value="Homodimeric domain of signal transducing histidine kinase"/>
    <property type="match status" value="1"/>
</dbReference>